<dbReference type="AlphaFoldDB" id="V4JG54"/>
<gene>
    <name evidence="2" type="ORF">PL2TA16_02865</name>
</gene>
<sequence>MKKLFFALLAVSSSALFTTNAQASTSGPKIDNLYPTSFYLRGGDGLYVEFQAGSMPGCSHGRGGRLEKSNFNYDQLYALMLTMMTTKSFSGRIIFNETSHNGWWKCSISGIEAFPQ</sequence>
<comment type="caution">
    <text evidence="2">The sequence shown here is derived from an EMBL/GenBank/DDBJ whole genome shotgun (WGS) entry which is preliminary data.</text>
</comment>
<proteinExistence type="predicted"/>
<accession>V4JG54</accession>
<evidence type="ECO:0000313" key="3">
    <source>
        <dbReference type="Proteomes" id="UP000017820"/>
    </source>
</evidence>
<evidence type="ECO:0000313" key="2">
    <source>
        <dbReference type="EMBL" id="ESP93957.1"/>
    </source>
</evidence>
<evidence type="ECO:0000256" key="1">
    <source>
        <dbReference type="SAM" id="SignalP"/>
    </source>
</evidence>
<dbReference type="Proteomes" id="UP000017820">
    <property type="component" value="Unassembled WGS sequence"/>
</dbReference>
<dbReference type="RefSeq" id="WP_023398747.1">
    <property type="nucleotide sequence ID" value="NZ_AUSV01000029.1"/>
</dbReference>
<protein>
    <submittedName>
        <fullName evidence="2">Uncharacterized protein</fullName>
    </submittedName>
</protein>
<name>V4JG54_PSEL2</name>
<feature type="chain" id="PRO_5004719744" evidence="1">
    <location>
        <begin position="24"/>
        <end position="116"/>
    </location>
</feature>
<reference evidence="2 3" key="1">
    <citation type="submission" date="2013-07" db="EMBL/GenBank/DDBJ databases">
        <title>Draft genome sequence of Pseudoalteromonas luteoviolacea 2ta16.</title>
        <authorList>
            <person name="Allen E.E."/>
            <person name="Azam F."/>
            <person name="Podell S."/>
        </authorList>
    </citation>
    <scope>NUCLEOTIDE SEQUENCE [LARGE SCALE GENOMIC DNA]</scope>
    <source>
        <strain evidence="2 3">2ta16</strain>
    </source>
</reference>
<dbReference type="EMBL" id="AUSV01000029">
    <property type="protein sequence ID" value="ESP93957.1"/>
    <property type="molecule type" value="Genomic_DNA"/>
</dbReference>
<feature type="signal peptide" evidence="1">
    <location>
        <begin position="1"/>
        <end position="23"/>
    </location>
</feature>
<keyword evidence="1" id="KW-0732">Signal</keyword>
<organism evidence="2 3">
    <name type="scientific">Pseudoalteromonas luteoviolacea (strain 2ta16)</name>
    <dbReference type="NCBI Taxonomy" id="1353533"/>
    <lineage>
        <taxon>Bacteria</taxon>
        <taxon>Pseudomonadati</taxon>
        <taxon>Pseudomonadota</taxon>
        <taxon>Gammaproteobacteria</taxon>
        <taxon>Alteromonadales</taxon>
        <taxon>Pseudoalteromonadaceae</taxon>
        <taxon>Pseudoalteromonas</taxon>
    </lineage>
</organism>
<dbReference type="PATRIC" id="fig|1353533.3.peg.1815"/>
<dbReference type="GeneID" id="29920325"/>